<gene>
    <name evidence="2" type="ORF">F4559_006659</name>
</gene>
<organism evidence="2 3">
    <name type="scientific">Saccharothrix violaceirubra</name>
    <dbReference type="NCBI Taxonomy" id="413306"/>
    <lineage>
        <taxon>Bacteria</taxon>
        <taxon>Bacillati</taxon>
        <taxon>Actinomycetota</taxon>
        <taxon>Actinomycetes</taxon>
        <taxon>Pseudonocardiales</taxon>
        <taxon>Pseudonocardiaceae</taxon>
        <taxon>Saccharothrix</taxon>
    </lineage>
</organism>
<evidence type="ECO:0000256" key="1">
    <source>
        <dbReference type="SAM" id="MobiDB-lite"/>
    </source>
</evidence>
<feature type="compositionally biased region" description="Basic and acidic residues" evidence="1">
    <location>
        <begin position="12"/>
        <end position="26"/>
    </location>
</feature>
<comment type="caution">
    <text evidence="2">The sequence shown here is derived from an EMBL/GenBank/DDBJ whole genome shotgun (WGS) entry which is preliminary data.</text>
</comment>
<protein>
    <submittedName>
        <fullName evidence="2">Uncharacterized protein</fullName>
    </submittedName>
</protein>
<feature type="compositionally biased region" description="Gly residues" evidence="1">
    <location>
        <begin position="90"/>
        <end position="103"/>
    </location>
</feature>
<name>A0A7W7TCM2_9PSEU</name>
<dbReference type="EMBL" id="JACHJS010000001">
    <property type="protein sequence ID" value="MBB4969300.1"/>
    <property type="molecule type" value="Genomic_DNA"/>
</dbReference>
<evidence type="ECO:0000313" key="2">
    <source>
        <dbReference type="EMBL" id="MBB4969300.1"/>
    </source>
</evidence>
<reference evidence="2 3" key="1">
    <citation type="submission" date="2020-08" db="EMBL/GenBank/DDBJ databases">
        <title>Sequencing the genomes of 1000 actinobacteria strains.</title>
        <authorList>
            <person name="Klenk H.-P."/>
        </authorList>
    </citation>
    <scope>NUCLEOTIDE SEQUENCE [LARGE SCALE GENOMIC DNA]</scope>
    <source>
        <strain evidence="2 3">DSM 45084</strain>
    </source>
</reference>
<evidence type="ECO:0000313" key="3">
    <source>
        <dbReference type="Proteomes" id="UP000542674"/>
    </source>
</evidence>
<feature type="region of interest" description="Disordered" evidence="1">
    <location>
        <begin position="1"/>
        <end position="34"/>
    </location>
</feature>
<proteinExistence type="predicted"/>
<dbReference type="AlphaFoldDB" id="A0A7W7TCM2"/>
<accession>A0A7W7TCM2</accession>
<feature type="region of interest" description="Disordered" evidence="1">
    <location>
        <begin position="84"/>
        <end position="103"/>
    </location>
</feature>
<keyword evidence="3" id="KW-1185">Reference proteome</keyword>
<sequence>MAHRGIGRARAAHPDRDFQFDVDGRRDRHPRTASQRGEYLVDLRCRLVATTDHRLDCAVGLYESAVSLSAPSLDERRWQVTPELVDPAGRGSGGTTDGGEVGGEPLVGGRQADGELLGSLSDLGQSDFALDAVGIGCAGERRGQEVDRVGEQVSGLCQRGTDLLGLVQNGMQEGDHRAECGQPHRRSALVGEEGPPLARWESDHRPGRVLRVAHQDAGRRCGHLDTGGTSLTAVTAPLPSDFDAI</sequence>
<dbReference type="Proteomes" id="UP000542674">
    <property type="component" value="Unassembled WGS sequence"/>
</dbReference>
<feature type="compositionally biased region" description="Basic residues" evidence="1">
    <location>
        <begin position="1"/>
        <end position="11"/>
    </location>
</feature>